<name>A0A6C2YT60_9BACT</name>
<proteinExistence type="predicted"/>
<dbReference type="Proteomes" id="UP000464378">
    <property type="component" value="Chromosome"/>
</dbReference>
<accession>A0A6C2YT60</accession>
<gene>
    <name evidence="1" type="ORF">GMBLW1_46220</name>
</gene>
<evidence type="ECO:0000313" key="2">
    <source>
        <dbReference type="Proteomes" id="UP000464378"/>
    </source>
</evidence>
<dbReference type="AlphaFoldDB" id="A0A6C2YT60"/>
<protein>
    <submittedName>
        <fullName evidence="1">Uncharacterized protein</fullName>
    </submittedName>
</protein>
<keyword evidence="2" id="KW-1185">Reference proteome</keyword>
<reference evidence="1" key="1">
    <citation type="submission" date="2019-04" db="EMBL/GenBank/DDBJ databases">
        <authorList>
            <consortium name="Science for Life Laboratories"/>
        </authorList>
    </citation>
    <scope>NUCLEOTIDE SEQUENCE</scope>
    <source>
        <strain evidence="1">MBLW1</strain>
    </source>
</reference>
<evidence type="ECO:0000313" key="1">
    <source>
        <dbReference type="EMBL" id="VIP04571.1"/>
    </source>
</evidence>
<dbReference type="EMBL" id="LR593887">
    <property type="protein sequence ID" value="VTS06503.1"/>
    <property type="molecule type" value="Genomic_DNA"/>
</dbReference>
<dbReference type="KEGG" id="tim:GMBLW1_46220"/>
<organism evidence="1">
    <name type="scientific">Tuwongella immobilis</name>
    <dbReference type="NCBI Taxonomy" id="692036"/>
    <lineage>
        <taxon>Bacteria</taxon>
        <taxon>Pseudomonadati</taxon>
        <taxon>Planctomycetota</taxon>
        <taxon>Planctomycetia</taxon>
        <taxon>Gemmatales</taxon>
        <taxon>Gemmataceae</taxon>
        <taxon>Tuwongella</taxon>
    </lineage>
</organism>
<dbReference type="EMBL" id="LR586016">
    <property type="protein sequence ID" value="VIP04571.1"/>
    <property type="molecule type" value="Genomic_DNA"/>
</dbReference>
<dbReference type="InParanoid" id="A0A6C2YT60"/>
<sequence length="98" mass="11159">MSEQDLVNQLIAYLRLKRCFVWRQNQGGMRDRTNRFVRFCSQSGISDIIGMLPDGRFLAIQRAEPVAWCQRAGFDPAEGLLEEGMLACGGDRHAARER</sequence>
<dbReference type="RefSeq" id="WP_162659641.1">
    <property type="nucleotide sequence ID" value="NZ_LR593887.1"/>
</dbReference>